<dbReference type="Proteomes" id="UP000283786">
    <property type="component" value="Chromosome"/>
</dbReference>
<dbReference type="PANTHER" id="PTHR30269">
    <property type="entry name" value="TRANSMEMBRANE PROTEIN YFCA"/>
    <property type="match status" value="1"/>
</dbReference>
<dbReference type="PANTHER" id="PTHR30269:SF37">
    <property type="entry name" value="MEMBRANE TRANSPORTER PROTEIN"/>
    <property type="match status" value="1"/>
</dbReference>
<evidence type="ECO:0000256" key="3">
    <source>
        <dbReference type="ARBA" id="ARBA00022448"/>
    </source>
</evidence>
<name>A0A418SJM8_9RHOB</name>
<feature type="transmembrane region" description="Helical" evidence="8">
    <location>
        <begin position="187"/>
        <end position="206"/>
    </location>
</feature>
<dbReference type="KEGG" id="palw:PSAL_031920"/>
<keyword evidence="7 8" id="KW-0472">Membrane</keyword>
<proteinExistence type="inferred from homology"/>
<keyword evidence="10" id="KW-1185">Reference proteome</keyword>
<evidence type="ECO:0000256" key="4">
    <source>
        <dbReference type="ARBA" id="ARBA00022475"/>
    </source>
</evidence>
<protein>
    <recommendedName>
        <fullName evidence="8">Probable membrane transporter protein</fullName>
    </recommendedName>
</protein>
<sequence length="339" mass="36326">MQGSLPEGRRLGKMEISLQVRRRGVRAGLHFAEWLGRIDASGGDISDRETGRGGSPGQFGLSFARKHLDPAGESTRLRGGPRGPEVAGAPGETDLDQTILLLMAALIVGVSKGGLSTAAAIAVPMLALFMNPIEAAATLLPVYIVTDWIGVWLYRHDFSGRNVLILMPSMLFGVVIATVIMPWTPESLLLIFTGLIGIWYIGRSWLRRGGGPATEARILPGVFWGTITGITSFITHSGSPPVQAYLLPQQLPKLTFAGTVALSFAFGNLIKVPAYAMIGQLEGLDWSLIAGLSVTGILGTFIGRWLTRRLPEAVYLKFLKVMLGLLSVILLGKGISDLI</sequence>
<comment type="similarity">
    <text evidence="2 8">Belongs to the 4-toluene sulfonate uptake permease (TSUP) (TC 2.A.102) family.</text>
</comment>
<comment type="subcellular location">
    <subcellularLocation>
        <location evidence="1 8">Cell membrane</location>
        <topology evidence="1 8">Multi-pass membrane protein</topology>
    </subcellularLocation>
</comment>
<feature type="transmembrane region" description="Helical" evidence="8">
    <location>
        <begin position="218"/>
        <end position="234"/>
    </location>
</feature>
<dbReference type="InterPro" id="IPR052017">
    <property type="entry name" value="TSUP"/>
</dbReference>
<evidence type="ECO:0000256" key="8">
    <source>
        <dbReference type="RuleBase" id="RU363041"/>
    </source>
</evidence>
<accession>A0A418SJM8</accession>
<dbReference type="Pfam" id="PF01925">
    <property type="entry name" value="TauE"/>
    <property type="match status" value="1"/>
</dbReference>
<dbReference type="AlphaFoldDB" id="A0A418SJM8"/>
<organism evidence="9 10">
    <name type="scientific">Pseudooceanicola algae</name>
    <dbReference type="NCBI Taxonomy" id="1537215"/>
    <lineage>
        <taxon>Bacteria</taxon>
        <taxon>Pseudomonadati</taxon>
        <taxon>Pseudomonadota</taxon>
        <taxon>Alphaproteobacteria</taxon>
        <taxon>Rhodobacterales</taxon>
        <taxon>Paracoccaceae</taxon>
        <taxon>Pseudooceanicola</taxon>
    </lineage>
</organism>
<feature type="transmembrane region" description="Helical" evidence="8">
    <location>
        <begin position="99"/>
        <end position="129"/>
    </location>
</feature>
<keyword evidence="5 8" id="KW-0812">Transmembrane</keyword>
<gene>
    <name evidence="9" type="ORF">PSAL_031920</name>
</gene>
<dbReference type="InterPro" id="IPR002781">
    <property type="entry name" value="TM_pro_TauE-like"/>
</dbReference>
<keyword evidence="6 8" id="KW-1133">Transmembrane helix</keyword>
<evidence type="ECO:0000313" key="9">
    <source>
        <dbReference type="EMBL" id="QPM91930.1"/>
    </source>
</evidence>
<evidence type="ECO:0000313" key="10">
    <source>
        <dbReference type="Proteomes" id="UP000283786"/>
    </source>
</evidence>
<reference evidence="9 10" key="1">
    <citation type="submission" date="2020-08" db="EMBL/GenBank/DDBJ databases">
        <title>Genome sequence of Rhodobacteraceae bacterium Lw-13e.</title>
        <authorList>
            <person name="Poehlein A."/>
            <person name="Wolter L."/>
            <person name="Daniel R."/>
            <person name="Brinkhoff T."/>
        </authorList>
    </citation>
    <scope>NUCLEOTIDE SEQUENCE [LARGE SCALE GENOMIC DNA]</scope>
    <source>
        <strain evidence="9 10">Lw-13e</strain>
    </source>
</reference>
<evidence type="ECO:0000256" key="1">
    <source>
        <dbReference type="ARBA" id="ARBA00004651"/>
    </source>
</evidence>
<evidence type="ECO:0000256" key="6">
    <source>
        <dbReference type="ARBA" id="ARBA00022989"/>
    </source>
</evidence>
<evidence type="ECO:0000256" key="7">
    <source>
        <dbReference type="ARBA" id="ARBA00023136"/>
    </source>
</evidence>
<evidence type="ECO:0000256" key="2">
    <source>
        <dbReference type="ARBA" id="ARBA00009142"/>
    </source>
</evidence>
<feature type="transmembrane region" description="Helical" evidence="8">
    <location>
        <begin position="163"/>
        <end position="181"/>
    </location>
</feature>
<keyword evidence="4 8" id="KW-1003">Cell membrane</keyword>
<feature type="transmembrane region" description="Helical" evidence="8">
    <location>
        <begin position="286"/>
        <end position="307"/>
    </location>
</feature>
<keyword evidence="3" id="KW-0813">Transport</keyword>
<dbReference type="GO" id="GO:0005886">
    <property type="term" value="C:plasma membrane"/>
    <property type="evidence" value="ECO:0007669"/>
    <property type="project" value="UniProtKB-SubCell"/>
</dbReference>
<dbReference type="EMBL" id="CP060436">
    <property type="protein sequence ID" value="QPM91930.1"/>
    <property type="molecule type" value="Genomic_DNA"/>
</dbReference>
<feature type="transmembrane region" description="Helical" evidence="8">
    <location>
        <begin position="313"/>
        <end position="332"/>
    </location>
</feature>
<evidence type="ECO:0000256" key="5">
    <source>
        <dbReference type="ARBA" id="ARBA00022692"/>
    </source>
</evidence>
<feature type="transmembrane region" description="Helical" evidence="8">
    <location>
        <begin position="135"/>
        <end position="154"/>
    </location>
</feature>